<dbReference type="NCBIfam" id="NF005559">
    <property type="entry name" value="PRK07231.1"/>
    <property type="match status" value="1"/>
</dbReference>
<dbReference type="Gene3D" id="3.40.50.720">
    <property type="entry name" value="NAD(P)-binding Rossmann-like Domain"/>
    <property type="match status" value="1"/>
</dbReference>
<proteinExistence type="inferred from homology"/>
<comment type="caution">
    <text evidence="4">The sequence shown here is derived from an EMBL/GenBank/DDBJ whole genome shotgun (WGS) entry which is preliminary data.</text>
</comment>
<dbReference type="Pfam" id="PF13561">
    <property type="entry name" value="adh_short_C2"/>
    <property type="match status" value="1"/>
</dbReference>
<dbReference type="InterPro" id="IPR057326">
    <property type="entry name" value="KR_dom"/>
</dbReference>
<organism evidence="4 5">
    <name type="scientific">Nannocystis pusilla</name>
    <dbReference type="NCBI Taxonomy" id="889268"/>
    <lineage>
        <taxon>Bacteria</taxon>
        <taxon>Pseudomonadati</taxon>
        <taxon>Myxococcota</taxon>
        <taxon>Polyangia</taxon>
        <taxon>Nannocystales</taxon>
        <taxon>Nannocystaceae</taxon>
        <taxon>Nannocystis</taxon>
    </lineage>
</organism>
<accession>A0ABS7TP98</accession>
<keyword evidence="2 4" id="KW-0560">Oxidoreductase</keyword>
<dbReference type="PANTHER" id="PTHR43639">
    <property type="entry name" value="OXIDOREDUCTASE, SHORT-CHAIN DEHYDROGENASE/REDUCTASE FAMILY (AFU_ORTHOLOGUE AFUA_5G02870)"/>
    <property type="match status" value="1"/>
</dbReference>
<sequence>MVDVLKGKVAIVTGASKGIGAGIARALAGAGAAVIVNYAGDKAGAERVVADIVRTDGKAFAVQADVSKAADVKRLFAETKRLFGRLDVLVNNAGVFRFEPLTEFSEAEFHRQFGTNVLAPLLTTQEALKHFGPEGGSVINIGSSVTRKAPPQSVVYTATKHALDGITAALAGELGPRKIRVNSINPGAVDTEGARSLGVIGSEWGDQIAAQTPLGRLGQPDDIAQIAVFLASPASGWLTGEVIGAAGGYR</sequence>
<dbReference type="PROSITE" id="PS00061">
    <property type="entry name" value="ADH_SHORT"/>
    <property type="match status" value="1"/>
</dbReference>
<dbReference type="SUPFAM" id="SSF51735">
    <property type="entry name" value="NAD(P)-binding Rossmann-fold domains"/>
    <property type="match status" value="1"/>
</dbReference>
<dbReference type="EMBL" id="JAIRAU010000011">
    <property type="protein sequence ID" value="MBZ5710053.1"/>
    <property type="molecule type" value="Genomic_DNA"/>
</dbReference>
<keyword evidence="5" id="KW-1185">Reference proteome</keyword>
<gene>
    <name evidence="4" type="ORF">K7C98_12385</name>
</gene>
<reference evidence="4" key="1">
    <citation type="submission" date="2021-08" db="EMBL/GenBank/DDBJ databases">
        <authorList>
            <person name="Stevens D.C."/>
        </authorList>
    </citation>
    <scope>NUCLEOTIDE SEQUENCE</scope>
    <source>
        <strain evidence="4">DSM 53165</strain>
    </source>
</reference>
<dbReference type="GO" id="GO:0047936">
    <property type="term" value="F:glucose 1-dehydrogenase [NAD(P)+] activity"/>
    <property type="evidence" value="ECO:0007669"/>
    <property type="project" value="UniProtKB-EC"/>
</dbReference>
<evidence type="ECO:0000313" key="5">
    <source>
        <dbReference type="Proteomes" id="UP001139031"/>
    </source>
</evidence>
<evidence type="ECO:0000256" key="1">
    <source>
        <dbReference type="ARBA" id="ARBA00006484"/>
    </source>
</evidence>
<dbReference type="Proteomes" id="UP001139031">
    <property type="component" value="Unassembled WGS sequence"/>
</dbReference>
<evidence type="ECO:0000256" key="2">
    <source>
        <dbReference type="ARBA" id="ARBA00023002"/>
    </source>
</evidence>
<evidence type="ECO:0000259" key="3">
    <source>
        <dbReference type="SMART" id="SM00822"/>
    </source>
</evidence>
<name>A0ABS7TP98_9BACT</name>
<dbReference type="SMART" id="SM00822">
    <property type="entry name" value="PKS_KR"/>
    <property type="match status" value="1"/>
</dbReference>
<dbReference type="PRINTS" id="PR00081">
    <property type="entry name" value="GDHRDH"/>
</dbReference>
<dbReference type="EC" id="1.1.1.47" evidence="4"/>
<dbReference type="InterPro" id="IPR020904">
    <property type="entry name" value="Sc_DH/Rdtase_CS"/>
</dbReference>
<dbReference type="InterPro" id="IPR036291">
    <property type="entry name" value="NAD(P)-bd_dom_sf"/>
</dbReference>
<dbReference type="PANTHER" id="PTHR43639:SF1">
    <property type="entry name" value="SHORT-CHAIN DEHYDROGENASE_REDUCTASE FAMILY PROTEIN"/>
    <property type="match status" value="1"/>
</dbReference>
<protein>
    <submittedName>
        <fullName evidence="4">Glucose 1-dehydrogenase</fullName>
        <ecNumber evidence="4">1.1.1.47</ecNumber>
    </submittedName>
</protein>
<dbReference type="InterPro" id="IPR002347">
    <property type="entry name" value="SDR_fam"/>
</dbReference>
<evidence type="ECO:0000313" key="4">
    <source>
        <dbReference type="EMBL" id="MBZ5710053.1"/>
    </source>
</evidence>
<dbReference type="PRINTS" id="PR00080">
    <property type="entry name" value="SDRFAMILY"/>
</dbReference>
<comment type="similarity">
    <text evidence="1">Belongs to the short-chain dehydrogenases/reductases (SDR) family.</text>
</comment>
<feature type="domain" description="Ketoreductase" evidence="3">
    <location>
        <begin position="8"/>
        <end position="192"/>
    </location>
</feature>